<dbReference type="Pfam" id="PF01510">
    <property type="entry name" value="Amidase_2"/>
    <property type="match status" value="1"/>
</dbReference>
<dbReference type="AlphaFoldDB" id="A0A134B5F1"/>
<dbReference type="Proteomes" id="UP000070224">
    <property type="component" value="Unassembled WGS sequence"/>
</dbReference>
<dbReference type="GO" id="GO:0008270">
    <property type="term" value="F:zinc ion binding"/>
    <property type="evidence" value="ECO:0007669"/>
    <property type="project" value="InterPro"/>
</dbReference>
<dbReference type="SUPFAM" id="SSF55846">
    <property type="entry name" value="N-acetylmuramoyl-L-alanine amidase-like"/>
    <property type="match status" value="1"/>
</dbReference>
<sequence length="161" mass="18171">MRPADIRYIVVHCSATRASQPYSPEALERDHRARGFRSAGYHFYIRRTGAIIPLRPLEQIGAHARGYNRSSYGVCYEGGLDDTGHPADTRTAEQRTALRQLLEHLHTLAPQATILGHRDLSPDRNGDGRITPDEWIKLCPCFDAQREYHDISISPISHATK</sequence>
<evidence type="ECO:0000313" key="4">
    <source>
        <dbReference type="Proteomes" id="UP000070224"/>
    </source>
</evidence>
<dbReference type="InterPro" id="IPR015510">
    <property type="entry name" value="PGRP"/>
</dbReference>
<dbReference type="InterPro" id="IPR018247">
    <property type="entry name" value="EF_Hand_1_Ca_BS"/>
</dbReference>
<dbReference type="FunFam" id="3.40.80.10:FF:000008">
    <property type="entry name" value="N-acetylmuramoyl-L-alanine amidase"/>
    <property type="match status" value="1"/>
</dbReference>
<dbReference type="GO" id="GO:0008745">
    <property type="term" value="F:N-acetylmuramoyl-L-alanine amidase activity"/>
    <property type="evidence" value="ECO:0007669"/>
    <property type="project" value="InterPro"/>
</dbReference>
<dbReference type="InterPro" id="IPR036505">
    <property type="entry name" value="Amidase/PGRP_sf"/>
</dbReference>
<dbReference type="STRING" id="322095.HMPREF3185_01472"/>
<dbReference type="GO" id="GO:0009253">
    <property type="term" value="P:peptidoglycan catabolic process"/>
    <property type="evidence" value="ECO:0007669"/>
    <property type="project" value="InterPro"/>
</dbReference>
<keyword evidence="4" id="KW-1185">Reference proteome</keyword>
<evidence type="ECO:0000259" key="2">
    <source>
        <dbReference type="PROSITE" id="PS50222"/>
    </source>
</evidence>
<dbReference type="OrthoDB" id="1037861at2"/>
<evidence type="ECO:0000256" key="1">
    <source>
        <dbReference type="ARBA" id="ARBA00007553"/>
    </source>
</evidence>
<dbReference type="SMART" id="SM00701">
    <property type="entry name" value="PGRP"/>
    <property type="match status" value="1"/>
</dbReference>
<dbReference type="SMART" id="SM00644">
    <property type="entry name" value="Ami_2"/>
    <property type="match status" value="1"/>
</dbReference>
<dbReference type="PANTHER" id="PTHR11022">
    <property type="entry name" value="PEPTIDOGLYCAN RECOGNITION PROTEIN"/>
    <property type="match status" value="1"/>
</dbReference>
<dbReference type="Gene3D" id="3.40.80.10">
    <property type="entry name" value="Peptidoglycan recognition protein-like"/>
    <property type="match status" value="1"/>
</dbReference>
<dbReference type="PROSITE" id="PS50222">
    <property type="entry name" value="EF_HAND_2"/>
    <property type="match status" value="1"/>
</dbReference>
<proteinExistence type="inferred from homology"/>
<accession>A0A134B5F1</accession>
<dbReference type="InterPro" id="IPR006619">
    <property type="entry name" value="PGRP_domain_met/bac"/>
</dbReference>
<comment type="similarity">
    <text evidence="1">Belongs to the N-acetylmuramoyl-L-alanine amidase 2 family.</text>
</comment>
<organism evidence="3 4">
    <name type="scientific">Porphyromonas somerae</name>
    <dbReference type="NCBI Taxonomy" id="322095"/>
    <lineage>
        <taxon>Bacteria</taxon>
        <taxon>Pseudomonadati</taxon>
        <taxon>Bacteroidota</taxon>
        <taxon>Bacteroidia</taxon>
        <taxon>Bacteroidales</taxon>
        <taxon>Porphyromonadaceae</taxon>
        <taxon>Porphyromonas</taxon>
    </lineage>
</organism>
<dbReference type="PANTHER" id="PTHR11022:SF41">
    <property type="entry name" value="PEPTIDOGLYCAN-RECOGNITION PROTEIN LC-RELATED"/>
    <property type="match status" value="1"/>
</dbReference>
<dbReference type="RefSeq" id="WP_060935669.1">
    <property type="nucleotide sequence ID" value="NZ_KQ960453.1"/>
</dbReference>
<dbReference type="PROSITE" id="PS00018">
    <property type="entry name" value="EF_HAND_1"/>
    <property type="match status" value="1"/>
</dbReference>
<feature type="domain" description="EF-hand" evidence="2">
    <location>
        <begin position="123"/>
        <end position="145"/>
    </location>
</feature>
<dbReference type="CDD" id="cd06583">
    <property type="entry name" value="PGRP"/>
    <property type="match status" value="1"/>
</dbReference>
<dbReference type="GO" id="GO:0005509">
    <property type="term" value="F:calcium ion binding"/>
    <property type="evidence" value="ECO:0007669"/>
    <property type="project" value="InterPro"/>
</dbReference>
<dbReference type="EMBL" id="LSDK01000096">
    <property type="protein sequence ID" value="KXB75169.1"/>
    <property type="molecule type" value="Genomic_DNA"/>
</dbReference>
<evidence type="ECO:0000313" key="3">
    <source>
        <dbReference type="EMBL" id="KXB75169.1"/>
    </source>
</evidence>
<name>A0A134B5F1_9PORP</name>
<dbReference type="InterPro" id="IPR002502">
    <property type="entry name" value="Amidase_domain"/>
</dbReference>
<gene>
    <name evidence="3" type="ORF">HMPREF3185_01472</name>
</gene>
<dbReference type="InterPro" id="IPR002048">
    <property type="entry name" value="EF_hand_dom"/>
</dbReference>
<comment type="caution">
    <text evidence="3">The sequence shown here is derived from an EMBL/GenBank/DDBJ whole genome shotgun (WGS) entry which is preliminary data.</text>
</comment>
<dbReference type="PATRIC" id="fig|322095.3.peg.1451"/>
<protein>
    <submittedName>
        <fullName evidence="3">N-acetylmuramoyl-L-alanine amidase</fullName>
    </submittedName>
</protein>
<reference evidence="4" key="1">
    <citation type="submission" date="2016-01" db="EMBL/GenBank/DDBJ databases">
        <authorList>
            <person name="Mitreva M."/>
            <person name="Pepin K.H."/>
            <person name="Mihindukulasuriya K.A."/>
            <person name="Fulton R."/>
            <person name="Fronick C."/>
            <person name="O'Laughlin M."/>
            <person name="Miner T."/>
            <person name="Herter B."/>
            <person name="Rosa B.A."/>
            <person name="Cordes M."/>
            <person name="Tomlinson C."/>
            <person name="Wollam A."/>
            <person name="Palsikar V.B."/>
            <person name="Mardis E.R."/>
            <person name="Wilson R.K."/>
        </authorList>
    </citation>
    <scope>NUCLEOTIDE SEQUENCE [LARGE SCALE GENOMIC DNA]</scope>
    <source>
        <strain evidence="4">KA00683</strain>
    </source>
</reference>